<dbReference type="SMART" id="SM00852">
    <property type="entry name" value="MoCF_biosynth"/>
    <property type="match status" value="1"/>
</dbReference>
<dbReference type="InterPro" id="IPR001453">
    <property type="entry name" value="MoaB/Mog_dom"/>
</dbReference>
<accession>U5T805</accession>
<dbReference type="Pfam" id="PF00994">
    <property type="entry name" value="MoCF_biosynth"/>
    <property type="match status" value="1"/>
</dbReference>
<dbReference type="eggNOG" id="COG1058">
    <property type="taxonomic scope" value="Bacteria"/>
</dbReference>
<dbReference type="SUPFAM" id="SSF53218">
    <property type="entry name" value="Molybdenum cofactor biosynthesis proteins"/>
    <property type="match status" value="1"/>
</dbReference>
<evidence type="ECO:0000313" key="3">
    <source>
        <dbReference type="Proteomes" id="UP000017640"/>
    </source>
</evidence>
<dbReference type="InterPro" id="IPR036425">
    <property type="entry name" value="MoaB/Mog-like_dom_sf"/>
</dbReference>
<dbReference type="Gene3D" id="3.40.980.10">
    <property type="entry name" value="MoaB/Mog-like domain"/>
    <property type="match status" value="1"/>
</dbReference>
<dbReference type="PANTHER" id="PTHR13939:SF0">
    <property type="entry name" value="NMN AMIDOHYDROLASE-LIKE PROTEIN YFAY"/>
    <property type="match status" value="1"/>
</dbReference>
<feature type="domain" description="MoaB/Mog" evidence="1">
    <location>
        <begin position="9"/>
        <end position="170"/>
    </location>
</feature>
<name>U5T805_9GAMM</name>
<proteinExistence type="predicted"/>
<evidence type="ECO:0000313" key="2">
    <source>
        <dbReference type="EMBL" id="AGY92372.1"/>
    </source>
</evidence>
<protein>
    <recommendedName>
        <fullName evidence="1">MoaB/Mog domain-containing protein</fullName>
    </recommendedName>
</protein>
<dbReference type="CDD" id="cd00885">
    <property type="entry name" value="cinA"/>
    <property type="match status" value="1"/>
</dbReference>
<gene>
    <name evidence="2" type="ORF">SPICUR_07045</name>
</gene>
<dbReference type="PATRIC" id="fig|1335757.3.peg.1378"/>
<reference evidence="2 3" key="1">
    <citation type="journal article" date="2013" name="BMC Genomics">
        <title>Genomes of "Spiribacter", a streamlined, successful halophilic bacterium.</title>
        <authorList>
            <person name="Lopez-Perez M."/>
            <person name="Ghai R."/>
            <person name="Leon M.J."/>
            <person name="Rodriguez-Olmos A."/>
            <person name="Copa-Patino J.L."/>
            <person name="Soliveri J."/>
            <person name="Sanchez-Porro C."/>
            <person name="Ventosa A."/>
            <person name="Rodriguez-Valera F."/>
        </authorList>
    </citation>
    <scope>NUCLEOTIDE SEQUENCE [LARGE SCALE GENOMIC DNA]</scope>
    <source>
        <strain evidence="2 3">UAH-SP71</strain>
    </source>
</reference>
<keyword evidence="3" id="KW-1185">Reference proteome</keyword>
<dbReference type="HOGENOM" id="CLU_030805_0_1_6"/>
<dbReference type="STRING" id="1335757.SPICUR_07045"/>
<dbReference type="RefSeq" id="WP_023367472.1">
    <property type="nucleotide sequence ID" value="NC_022664.1"/>
</dbReference>
<organism evidence="2 3">
    <name type="scientific">Spiribacter curvatus</name>
    <dbReference type="NCBI Taxonomy" id="1335757"/>
    <lineage>
        <taxon>Bacteria</taxon>
        <taxon>Pseudomonadati</taxon>
        <taxon>Pseudomonadota</taxon>
        <taxon>Gammaproteobacteria</taxon>
        <taxon>Chromatiales</taxon>
        <taxon>Ectothiorhodospiraceae</taxon>
        <taxon>Spiribacter</taxon>
    </lineage>
</organism>
<dbReference type="EMBL" id="CP005990">
    <property type="protein sequence ID" value="AGY92372.1"/>
    <property type="molecule type" value="Genomic_DNA"/>
</dbReference>
<dbReference type="PANTHER" id="PTHR13939">
    <property type="entry name" value="NICOTINAMIDE-NUCLEOTIDE AMIDOHYDROLASE PNCC"/>
    <property type="match status" value="1"/>
</dbReference>
<dbReference type="Proteomes" id="UP000017640">
    <property type="component" value="Chromosome"/>
</dbReference>
<dbReference type="OrthoDB" id="9801454at2"/>
<dbReference type="AlphaFoldDB" id="U5T805"/>
<dbReference type="InterPro" id="IPR050101">
    <property type="entry name" value="CinA"/>
</dbReference>
<dbReference type="KEGG" id="spiu:SPICUR_07045"/>
<evidence type="ECO:0000259" key="1">
    <source>
        <dbReference type="SMART" id="SM00852"/>
    </source>
</evidence>
<sequence>MADSIPGFGLIVIGDELLSGKRSDKHFPHLLELLAERGLELRWVRMISDEPTLITRTLEETLAGGDVVFSCGGIGATPDDRTRQCAAAALGRPLIPQPEGVAMLEERFGRPVEPAHRLQLVEFPEGSDVIPNPVNQVPGFSIAHHHFMPGFPSMAWPMMAWVLDHHYSQWQDAERLAEQAIAVDGARESDMIPLLERFERDYPDLRLSCLPTLREDGFSLELGLRGSPAAVGTAMEALRGAVEALGFDWRVVAIDAVDRD</sequence>